<dbReference type="PANTHER" id="PTHR13169:SF0">
    <property type="entry name" value="UBIQUITIN-LIKE PROTEIN 3"/>
    <property type="match status" value="1"/>
</dbReference>
<feature type="compositionally biased region" description="Basic and acidic residues" evidence="1">
    <location>
        <begin position="67"/>
        <end position="77"/>
    </location>
</feature>
<evidence type="ECO:0000313" key="4">
    <source>
        <dbReference type="Proteomes" id="UP000322873"/>
    </source>
</evidence>
<dbReference type="VEuPathDB" id="FungiDB:MFRU_063g00020"/>
<evidence type="ECO:0000259" key="2">
    <source>
        <dbReference type="PROSITE" id="PS50053"/>
    </source>
</evidence>
<organism evidence="3 4">
    <name type="scientific">Monilinia fructicola</name>
    <name type="common">Brown rot fungus</name>
    <name type="synonym">Ciboria fructicola</name>
    <dbReference type="NCBI Taxonomy" id="38448"/>
    <lineage>
        <taxon>Eukaryota</taxon>
        <taxon>Fungi</taxon>
        <taxon>Dikarya</taxon>
        <taxon>Ascomycota</taxon>
        <taxon>Pezizomycotina</taxon>
        <taxon>Leotiomycetes</taxon>
        <taxon>Helotiales</taxon>
        <taxon>Sclerotiniaceae</taxon>
        <taxon>Monilinia</taxon>
    </lineage>
</organism>
<dbReference type="InterPro" id="IPR000626">
    <property type="entry name" value="Ubiquitin-like_dom"/>
</dbReference>
<dbReference type="PANTHER" id="PTHR13169">
    <property type="entry name" value="UBIQUITIN-LIKE PROTEIN 3 HCG-1 PROTEIN"/>
    <property type="match status" value="1"/>
</dbReference>
<dbReference type="Pfam" id="PF13881">
    <property type="entry name" value="Rad60-SLD_2"/>
    <property type="match status" value="1"/>
</dbReference>
<dbReference type="SUPFAM" id="SSF54236">
    <property type="entry name" value="Ubiquitin-like"/>
    <property type="match status" value="1"/>
</dbReference>
<sequence>MNPPSNPNKSLEDEASTSRERLTAPNNINDESSSTDPAPPPTTTITMPKSEGKAPATANSSSSDTPESPKSRPRLDSDAIGSNLDTYRLQTPSTVDSGPTLVITLLLTSGARHPYKIDEKYLTKRGVAIPGVTENGKKDPLSISVYTLKELILREWREEWEAKPSSPSCIRLIFFGKLLEDNSVLEDCKLKHDSSKRRTYDRQTPRSS</sequence>
<reference evidence="3 4" key="1">
    <citation type="submission" date="2019-06" db="EMBL/GenBank/DDBJ databases">
        <title>Genome Sequence of the Brown Rot Fungal Pathogen Monilinia fructicola.</title>
        <authorList>
            <person name="De Miccolis Angelini R.M."/>
            <person name="Landi L."/>
            <person name="Abate D."/>
            <person name="Pollastro S."/>
            <person name="Romanazzi G."/>
            <person name="Faretra F."/>
        </authorList>
    </citation>
    <scope>NUCLEOTIDE SEQUENCE [LARGE SCALE GENOMIC DNA]</scope>
    <source>
        <strain evidence="3 4">Mfrc123</strain>
    </source>
</reference>
<name>A0A5M9JMB5_MONFR</name>
<dbReference type="InterPro" id="IPR040015">
    <property type="entry name" value="UBL3-like"/>
</dbReference>
<evidence type="ECO:0000256" key="1">
    <source>
        <dbReference type="SAM" id="MobiDB-lite"/>
    </source>
</evidence>
<dbReference type="Gene3D" id="3.10.20.90">
    <property type="entry name" value="Phosphatidylinositol 3-kinase Catalytic Subunit, Chain A, domain 1"/>
    <property type="match status" value="1"/>
</dbReference>
<gene>
    <name evidence="3" type="ORF">EYC84_000036</name>
</gene>
<evidence type="ECO:0000313" key="3">
    <source>
        <dbReference type="EMBL" id="KAA8570638.1"/>
    </source>
</evidence>
<feature type="region of interest" description="Disordered" evidence="1">
    <location>
        <begin position="1"/>
        <end position="82"/>
    </location>
</feature>
<dbReference type="InterPro" id="IPR029071">
    <property type="entry name" value="Ubiquitin-like_domsf"/>
</dbReference>
<protein>
    <recommendedName>
        <fullName evidence="2">Ubiquitin-like domain-containing protein</fullName>
    </recommendedName>
</protein>
<dbReference type="EMBL" id="VICG01000006">
    <property type="protein sequence ID" value="KAA8570638.1"/>
    <property type="molecule type" value="Genomic_DNA"/>
</dbReference>
<comment type="caution">
    <text evidence="3">The sequence shown here is derived from an EMBL/GenBank/DDBJ whole genome shotgun (WGS) entry which is preliminary data.</text>
</comment>
<dbReference type="InterPro" id="IPR039540">
    <property type="entry name" value="UBL3-like_ubiquitin_dom"/>
</dbReference>
<dbReference type="Proteomes" id="UP000322873">
    <property type="component" value="Unassembled WGS sequence"/>
</dbReference>
<accession>A0A5M9JMB5</accession>
<feature type="compositionally biased region" description="Basic and acidic residues" evidence="1">
    <location>
        <begin position="10"/>
        <end position="22"/>
    </location>
</feature>
<dbReference type="PROSITE" id="PS50053">
    <property type="entry name" value="UBIQUITIN_2"/>
    <property type="match status" value="1"/>
</dbReference>
<dbReference type="AlphaFoldDB" id="A0A5M9JMB5"/>
<feature type="domain" description="Ubiquitin-like" evidence="2">
    <location>
        <begin position="144"/>
        <end position="195"/>
    </location>
</feature>
<keyword evidence="4" id="KW-1185">Reference proteome</keyword>
<proteinExistence type="predicted"/>